<evidence type="ECO:0008006" key="6">
    <source>
        <dbReference type="Google" id="ProtNLM"/>
    </source>
</evidence>
<evidence type="ECO:0000313" key="5">
    <source>
        <dbReference type="Proteomes" id="UP001491310"/>
    </source>
</evidence>
<comment type="caution">
    <text evidence="4">The sequence shown here is derived from an EMBL/GenBank/DDBJ whole genome shotgun (WGS) entry which is preliminary data.</text>
</comment>
<evidence type="ECO:0000313" key="4">
    <source>
        <dbReference type="EMBL" id="KAK9915288.1"/>
    </source>
</evidence>
<evidence type="ECO:0000259" key="3">
    <source>
        <dbReference type="PROSITE" id="PS51259"/>
    </source>
</evidence>
<dbReference type="InterPro" id="IPR057984">
    <property type="entry name" value="PATROL1_C"/>
</dbReference>
<protein>
    <recommendedName>
        <fullName evidence="6">MHD2 domain-containing protein</fullName>
    </recommendedName>
</protein>
<feature type="domain" description="MHD2" evidence="3">
    <location>
        <begin position="712"/>
        <end position="822"/>
    </location>
</feature>
<feature type="region of interest" description="Disordered" evidence="1">
    <location>
        <begin position="873"/>
        <end position="901"/>
    </location>
</feature>
<dbReference type="InterPro" id="IPR014770">
    <property type="entry name" value="Munc13_1"/>
</dbReference>
<organism evidence="4 5">
    <name type="scientific">Coccomyxa subellipsoidea</name>
    <dbReference type="NCBI Taxonomy" id="248742"/>
    <lineage>
        <taxon>Eukaryota</taxon>
        <taxon>Viridiplantae</taxon>
        <taxon>Chlorophyta</taxon>
        <taxon>core chlorophytes</taxon>
        <taxon>Trebouxiophyceae</taxon>
        <taxon>Trebouxiophyceae incertae sedis</taxon>
        <taxon>Coccomyxaceae</taxon>
        <taxon>Coccomyxa</taxon>
    </lineage>
</organism>
<evidence type="ECO:0000259" key="2">
    <source>
        <dbReference type="PROSITE" id="PS51258"/>
    </source>
</evidence>
<feature type="domain" description="MHD1" evidence="2">
    <location>
        <begin position="435"/>
        <end position="566"/>
    </location>
</feature>
<dbReference type="InterPro" id="IPR014772">
    <property type="entry name" value="Munc13_dom-2"/>
</dbReference>
<dbReference type="InterPro" id="IPR008528">
    <property type="entry name" value="unc-13_homologue"/>
</dbReference>
<name>A0ABR2YU43_9CHLO</name>
<dbReference type="Proteomes" id="UP001491310">
    <property type="component" value="Unassembled WGS sequence"/>
</dbReference>
<dbReference type="PANTHER" id="PTHR31280:SF2">
    <property type="entry name" value="PROTEIN UNC-13 HOMOLOG"/>
    <property type="match status" value="1"/>
</dbReference>
<gene>
    <name evidence="4" type="ORF">WJX75_007157</name>
</gene>
<reference evidence="4 5" key="1">
    <citation type="journal article" date="2024" name="Nat. Commun.">
        <title>Phylogenomics reveals the evolutionary origins of lichenization in chlorophyte algae.</title>
        <authorList>
            <person name="Puginier C."/>
            <person name="Libourel C."/>
            <person name="Otte J."/>
            <person name="Skaloud P."/>
            <person name="Haon M."/>
            <person name="Grisel S."/>
            <person name="Petersen M."/>
            <person name="Berrin J.G."/>
            <person name="Delaux P.M."/>
            <person name="Dal Grande F."/>
            <person name="Keller J."/>
        </authorList>
    </citation>
    <scope>NUCLEOTIDE SEQUENCE [LARGE SCALE GENOMIC DNA]</scope>
    <source>
        <strain evidence="4 5">SAG 216-7</strain>
    </source>
</reference>
<dbReference type="Pfam" id="PF25761">
    <property type="entry name" value="TPR_PATROL1"/>
    <property type="match status" value="1"/>
</dbReference>
<dbReference type="PROSITE" id="PS51259">
    <property type="entry name" value="MHD2"/>
    <property type="match status" value="1"/>
</dbReference>
<sequence>MADNQGLELLDAPPELPISAPDLTEYQLQELAYTLFSAYCGPQATSSLRIFVRQQLELSESRAAHIDNALLATLEGGRLSSVASLQLQVRLLHAVRPTHFGSFRSFARWQQTTATMLSSIATWSANNYRQEEVGAGDWSYDHAHFKGAMRRMLVPMEDEYDEQEYEEAGTVFLAAMKMLIAHSRLGWKHPWGVRVRLAELLLAVVQRGYSEGPSEEAAELEGMLASRLWPPLCINPAVHDSLTPFLNFREYCRSGDAVQLERAKQLLPRLAAAPSRAAAEGGSAAPDEQHIERIVIDAVEGHVIRQLSDFTAAFPQGTSRMRGLIDVMRAAVHCRAPGEGITRVLEGCIGSSMLAACQRLASSCAPASASTEEKLTAAARGVDGLFEDVLSTYAPVLCADVINAQSLAAWHLHILLTPQLRAWLSSGMKLDERSLDLIRTVLDLEEKLASHADPLQPLEPWGVAQHLQPVLYTWAAGQLGLLQSWTQRLMAAEEWKPVTQPRGCSRSCVEMLKMAEESLDALFAMRVPVPLDVARSLVEGIDSILQRYVEGLMARIGSPDALKPPLPPLTRYKRDVALKLQSATSNGSLRPATLPLENGRHNGREPRAPGSARAQQQPDAPDLSTTSLTCRLSSLDHLLIRLPALSASVLSRYDETSSTAGQAPWLEGLFDGAQQSIQMAAKRLNAYIAAKVVYQDLRQALLEEVYRHSVQQARLGPVLEQLDEALGTLCEATPKELHAGIGAALLAAVVEALLRVLLHGGPCRWFIMDDVDMLEDDVQLLKGLFDADGEGLSRQRIDELCAPLTAALVVMQLDTGILVANYKQARVQEKENGHARRPSALTGPAYDANMIVSVLAHRADRTASKFLKKELSLPKSDSSPTSLSGLTSGFSRLTTKMRNAR</sequence>
<feature type="compositionally biased region" description="Low complexity" evidence="1">
    <location>
        <begin position="873"/>
        <end position="894"/>
    </location>
</feature>
<keyword evidence="5" id="KW-1185">Reference proteome</keyword>
<dbReference type="EMBL" id="JALJOT010000005">
    <property type="protein sequence ID" value="KAK9915288.1"/>
    <property type="molecule type" value="Genomic_DNA"/>
</dbReference>
<evidence type="ECO:0000256" key="1">
    <source>
        <dbReference type="SAM" id="MobiDB-lite"/>
    </source>
</evidence>
<dbReference type="PROSITE" id="PS51258">
    <property type="entry name" value="MHD1"/>
    <property type="match status" value="1"/>
</dbReference>
<feature type="region of interest" description="Disordered" evidence="1">
    <location>
        <begin position="586"/>
        <end position="626"/>
    </location>
</feature>
<proteinExistence type="predicted"/>
<feature type="compositionally biased region" description="Basic and acidic residues" evidence="1">
    <location>
        <begin position="598"/>
        <end position="607"/>
    </location>
</feature>
<accession>A0ABR2YU43</accession>
<dbReference type="PANTHER" id="PTHR31280">
    <property type="entry name" value="PROTEIN UNC-13 HOMOLOG"/>
    <property type="match status" value="1"/>
</dbReference>